<feature type="transmembrane region" description="Helical" evidence="8">
    <location>
        <begin position="427"/>
        <end position="448"/>
    </location>
</feature>
<reference evidence="9 10" key="1">
    <citation type="journal article" date="2007" name="Proc. Natl. Acad. Sci. U.S.A.">
        <title>Genome and proteome of long-chain alkane degrading Geobacillus thermodenitrificans NG80-2 isolated from a deep-subsurface oil reservoir.</title>
        <authorList>
            <person name="Feng L."/>
            <person name="Wang W."/>
            <person name="Cheng J."/>
            <person name="Ren Y."/>
            <person name="Zhao G."/>
            <person name="Gao C."/>
            <person name="Tang Y."/>
            <person name="Liu X."/>
            <person name="Han W."/>
            <person name="Peng X."/>
            <person name="Liu R."/>
            <person name="Wang L."/>
        </authorList>
    </citation>
    <scope>NUCLEOTIDE SEQUENCE [LARGE SCALE GENOMIC DNA]</scope>
    <source>
        <strain evidence="9 10">NG80-2</strain>
    </source>
</reference>
<feature type="transmembrane region" description="Helical" evidence="8">
    <location>
        <begin position="20"/>
        <end position="41"/>
    </location>
</feature>
<dbReference type="InterPro" id="IPR050277">
    <property type="entry name" value="Sodium:Solute_Symporter"/>
</dbReference>
<feature type="transmembrane region" description="Helical" evidence="8">
    <location>
        <begin position="171"/>
        <end position="190"/>
    </location>
</feature>
<feature type="transmembrane region" description="Helical" evidence="8">
    <location>
        <begin position="454"/>
        <end position="472"/>
    </location>
</feature>
<evidence type="ECO:0000256" key="7">
    <source>
        <dbReference type="RuleBase" id="RU362091"/>
    </source>
</evidence>
<evidence type="ECO:0000256" key="5">
    <source>
        <dbReference type="ARBA" id="ARBA00022989"/>
    </source>
</evidence>
<dbReference type="eggNOG" id="COG0591">
    <property type="taxonomic scope" value="Bacteria"/>
</dbReference>
<dbReference type="EMBL" id="CP000557">
    <property type="protein sequence ID" value="ABO67187.1"/>
    <property type="molecule type" value="Genomic_DNA"/>
</dbReference>
<feature type="transmembrane region" description="Helical" evidence="8">
    <location>
        <begin position="236"/>
        <end position="257"/>
    </location>
</feature>
<dbReference type="PROSITE" id="PS50283">
    <property type="entry name" value="NA_SOLUT_SYMP_3"/>
    <property type="match status" value="1"/>
</dbReference>
<dbReference type="GO" id="GO:0005886">
    <property type="term" value="C:plasma membrane"/>
    <property type="evidence" value="ECO:0007669"/>
    <property type="project" value="TreeGrafter"/>
</dbReference>
<evidence type="ECO:0000256" key="2">
    <source>
        <dbReference type="ARBA" id="ARBA00006434"/>
    </source>
</evidence>
<feature type="transmembrane region" description="Helical" evidence="8">
    <location>
        <begin position="370"/>
        <end position="392"/>
    </location>
</feature>
<comment type="similarity">
    <text evidence="2 7">Belongs to the sodium:solute symporter (SSF) (TC 2.A.21) family.</text>
</comment>
<evidence type="ECO:0000256" key="3">
    <source>
        <dbReference type="ARBA" id="ARBA00022448"/>
    </source>
</evidence>
<feature type="transmembrane region" description="Helical" evidence="8">
    <location>
        <begin position="94"/>
        <end position="115"/>
    </location>
</feature>
<feature type="transmembrane region" description="Helical" evidence="8">
    <location>
        <begin position="61"/>
        <end position="82"/>
    </location>
</feature>
<dbReference type="CDD" id="cd11479">
    <property type="entry name" value="SLC5sbd_u3"/>
    <property type="match status" value="1"/>
</dbReference>
<keyword evidence="4 8" id="KW-0812">Transmembrane</keyword>
<evidence type="ECO:0000313" key="9">
    <source>
        <dbReference type="EMBL" id="ABO67187.1"/>
    </source>
</evidence>
<keyword evidence="6 8" id="KW-0472">Membrane</keyword>
<dbReference type="GO" id="GO:0022857">
    <property type="term" value="F:transmembrane transporter activity"/>
    <property type="evidence" value="ECO:0007669"/>
    <property type="project" value="InterPro"/>
</dbReference>
<comment type="subcellular location">
    <subcellularLocation>
        <location evidence="1">Membrane</location>
        <topology evidence="1">Multi-pass membrane protein</topology>
    </subcellularLocation>
</comment>
<name>A4IPD3_GEOTN</name>
<proteinExistence type="inferred from homology"/>
<dbReference type="InterPro" id="IPR038377">
    <property type="entry name" value="Na/Glc_symporter_sf"/>
</dbReference>
<feature type="transmembrane region" description="Helical" evidence="8">
    <location>
        <begin position="398"/>
        <end position="420"/>
    </location>
</feature>
<feature type="transmembrane region" description="Helical" evidence="8">
    <location>
        <begin position="278"/>
        <end position="303"/>
    </location>
</feature>
<organism evidence="9 10">
    <name type="scientific">Geobacillus thermodenitrificans (strain NG80-2)</name>
    <dbReference type="NCBI Taxonomy" id="420246"/>
    <lineage>
        <taxon>Bacteria</taxon>
        <taxon>Bacillati</taxon>
        <taxon>Bacillota</taxon>
        <taxon>Bacilli</taxon>
        <taxon>Bacillales</taxon>
        <taxon>Anoxybacillaceae</taxon>
        <taxon>Geobacillus</taxon>
    </lineage>
</organism>
<dbReference type="PANTHER" id="PTHR48086">
    <property type="entry name" value="SODIUM/PROLINE SYMPORTER-RELATED"/>
    <property type="match status" value="1"/>
</dbReference>
<feature type="transmembrane region" description="Helical" evidence="8">
    <location>
        <begin position="323"/>
        <end position="349"/>
    </location>
</feature>
<evidence type="ECO:0000256" key="8">
    <source>
        <dbReference type="SAM" id="Phobius"/>
    </source>
</evidence>
<evidence type="ECO:0000256" key="4">
    <source>
        <dbReference type="ARBA" id="ARBA00022692"/>
    </source>
</evidence>
<feature type="transmembrane region" description="Helical" evidence="8">
    <location>
        <begin position="136"/>
        <end position="165"/>
    </location>
</feature>
<dbReference type="AlphaFoldDB" id="A4IPD3"/>
<accession>A4IPD3</accession>
<keyword evidence="3" id="KW-0813">Transport</keyword>
<evidence type="ECO:0000313" key="10">
    <source>
        <dbReference type="Proteomes" id="UP000001578"/>
    </source>
</evidence>
<gene>
    <name evidence="9" type="ordered locus">GTNG_1827</name>
</gene>
<dbReference type="InterPro" id="IPR001734">
    <property type="entry name" value="Na/solute_symporter"/>
</dbReference>
<keyword evidence="5 8" id="KW-1133">Transmembrane helix</keyword>
<evidence type="ECO:0000256" key="6">
    <source>
        <dbReference type="ARBA" id="ARBA00023136"/>
    </source>
</evidence>
<dbReference type="Gene3D" id="1.20.1730.10">
    <property type="entry name" value="Sodium/glucose cotransporter"/>
    <property type="match status" value="1"/>
</dbReference>
<sequence>MIESPKRERLLTKEDGGMAMSTLDTGVLLCYFLVLVVAGILGARRAKTAEDFALAGRNLGLFVYLGCLSAVILGGASTIGTAKLGYQFGISGMWFVFMIGLGITVLGLFFTNQIYGANVTTISELLGRRYNQETRLISALVAAIYTLMVSVTQVIGMGTIIHAVLGWDMTVSMLVGGGIVLFYTILGGMWSVTMTDIIQFIVMTIGIFFIMLPMSLSHVGGWESLLDQLPASHFDLTSMGWANIFQYFLLYTLGMVVSQDIWQRVFTARTKKIARSGAVYAGLYSVAYALVLSVIGMCGVIVFPNIGDPQNVFASMSLQMLPHGLLGLILASVCSALMSTASGTLLASSTLLSHDILKQYWLKDISDQKFVLLSRIMTLTIGIIAIAFAIWIQDVLVALDVAYAILSGAIFVPLILGFFWKRVTAKAGFYSIVLSSIVVLVGLAVEGLSSTYPIMYGIGASIVSIIVLSYLFPSSNLDTGNEALEERQSVL</sequence>
<dbReference type="PANTHER" id="PTHR48086:SF7">
    <property type="entry name" value="SODIUM-SOLUTE SYMPORTER-RELATED"/>
    <property type="match status" value="1"/>
</dbReference>
<dbReference type="Pfam" id="PF00474">
    <property type="entry name" value="SSF"/>
    <property type="match status" value="1"/>
</dbReference>
<feature type="transmembrane region" description="Helical" evidence="8">
    <location>
        <begin position="197"/>
        <end position="216"/>
    </location>
</feature>
<protein>
    <submittedName>
        <fullName evidence="9">Probable sodium:solute symport protein</fullName>
    </submittedName>
</protein>
<evidence type="ECO:0000256" key="1">
    <source>
        <dbReference type="ARBA" id="ARBA00004141"/>
    </source>
</evidence>
<dbReference type="Proteomes" id="UP000001578">
    <property type="component" value="Chromosome"/>
</dbReference>
<dbReference type="KEGG" id="gtn:GTNG_1827"/>
<dbReference type="HOGENOM" id="CLU_018808_15_3_9"/>